<evidence type="ECO:0000313" key="4">
    <source>
        <dbReference type="Proteomes" id="UP000001548"/>
    </source>
</evidence>
<evidence type="ECO:0000313" key="3">
    <source>
        <dbReference type="EMBL" id="KAE8303702.1"/>
    </source>
</evidence>
<dbReference type="InParanoid" id="A0A644F5M7"/>
<dbReference type="Gene3D" id="2.10.220.10">
    <property type="entry name" value="Hormone Receptor, Insulin-like Growth Factor Receptor 1, Chain A, domain 2"/>
    <property type="match status" value="1"/>
</dbReference>
<proteinExistence type="predicted"/>
<keyword evidence="1" id="KW-0472">Membrane</keyword>
<dbReference type="PANTHER" id="PTHR23275">
    <property type="entry name" value="CABRIOLET.-RELATED"/>
    <property type="match status" value="1"/>
</dbReference>
<dbReference type="AlphaFoldDB" id="A0A644F5M7"/>
<sequence length="658" mass="68195">MFEKIIFGIAILQVVWAAAETCTVATSDPESKKCKQDKCDVWIGGSNFCSQCSTAAEHLVNGKCITTGEDAEGACTTKNDGTCTSCKAGFFLHRGGCYKIGTEPGNLICEDTQASQTQGVCEACSPGYFKNPTESLDKTKESCIACNQTTAIDENKGVQNCATCTIENPAGALRLGKTATCKTCFEGFFVASGGTACTACNDDNCATCVGAGNSKCTRCKLKSAGGNDKEYLKVTDASSNSGECVDTAGCPATHYVDEEAKECNTCVSGGTVDCTTCEKGANGVVCKTCTTGKKTIFGLNRKSCVASCPANSTPKATGQGSQMCECNEGLQPNTESTECQPISNCNTEHCLECTGEGADKEVCTKCLSEYYLTPTSQCVSDCTTLKGYYGNDTDRKCKKCNDACIECKGEGADKCTACPAGRMLQYTDADTPANGGTCMNQCSVSPANDGCAECGAQIGGTAYCSKCKNTQQAPLDGNCAANTRTRFCTTVSNGACTQCENNYFLKDGGCYQTDRQPGKQVCTTVQGGKCTKCASGLTADNGDCSNKRCHLSCETCTAANDANACATCSTGYYKPQSAGTKCNPCSEGLAGCRQCTVSSTGAFMCLEMGDGTGDNTGGSVNRGGLSTGAIAGISVAVVAVVGGLVGFLCWWFLCRGKA</sequence>
<protein>
    <submittedName>
        <fullName evidence="3">VSP</fullName>
    </submittedName>
</protein>
<keyword evidence="1" id="KW-1133">Transmembrane helix</keyword>
<keyword evidence="1" id="KW-0812">Transmembrane</keyword>
<dbReference type="InterPro" id="IPR052798">
    <property type="entry name" value="Giardia_VSA"/>
</dbReference>
<name>A0A644F5M7_GIAIC</name>
<organism evidence="3 4">
    <name type="scientific">Giardia intestinalis (strain ATCC 50803 / WB clone C6)</name>
    <name type="common">Giardia lamblia</name>
    <dbReference type="NCBI Taxonomy" id="184922"/>
    <lineage>
        <taxon>Eukaryota</taxon>
        <taxon>Metamonada</taxon>
        <taxon>Diplomonadida</taxon>
        <taxon>Hexamitidae</taxon>
        <taxon>Giardiinae</taxon>
        <taxon>Giardia</taxon>
    </lineage>
</organism>
<dbReference type="EMBL" id="AACB03000002">
    <property type="protein sequence ID" value="KAE8303702.1"/>
    <property type="molecule type" value="Genomic_DNA"/>
</dbReference>
<dbReference type="InterPro" id="IPR006212">
    <property type="entry name" value="Furin_repeat"/>
</dbReference>
<dbReference type="InterPro" id="IPR005127">
    <property type="entry name" value="Giardia_VSP"/>
</dbReference>
<dbReference type="PANTHER" id="PTHR23275:SF100">
    <property type="entry name" value="EGF-LIKE DOMAIN-CONTAINING PROTEIN"/>
    <property type="match status" value="1"/>
</dbReference>
<evidence type="ECO:0000256" key="2">
    <source>
        <dbReference type="SAM" id="SignalP"/>
    </source>
</evidence>
<dbReference type="SMART" id="SM00261">
    <property type="entry name" value="FU"/>
    <property type="match status" value="5"/>
</dbReference>
<dbReference type="InterPro" id="IPR009030">
    <property type="entry name" value="Growth_fac_rcpt_cys_sf"/>
</dbReference>
<feature type="signal peptide" evidence="2">
    <location>
        <begin position="1"/>
        <end position="17"/>
    </location>
</feature>
<accession>A0A644F5M7</accession>
<gene>
    <name evidence="3" type="ORF">GL50803_0032933</name>
</gene>
<evidence type="ECO:0000256" key="1">
    <source>
        <dbReference type="SAM" id="Phobius"/>
    </source>
</evidence>
<feature type="transmembrane region" description="Helical" evidence="1">
    <location>
        <begin position="629"/>
        <end position="653"/>
    </location>
</feature>
<reference evidence="3 4" key="1">
    <citation type="journal article" date="2007" name="Science">
        <title>Genomic minimalism in the early diverging intestinal parasite Giardia lamblia.</title>
        <authorList>
            <person name="Morrison H.G."/>
            <person name="McArthur A.G."/>
            <person name="Gillin F.D."/>
            <person name="Aley S.B."/>
            <person name="Adam R.D."/>
            <person name="Olsen G.J."/>
            <person name="Best A.A."/>
            <person name="Cande W.Z."/>
            <person name="Chen F."/>
            <person name="Cipriano M.J."/>
            <person name="Davids B.J."/>
            <person name="Dawson S.C."/>
            <person name="Elmendorf H.G."/>
            <person name="Hehl A.B."/>
            <person name="Holder M.E."/>
            <person name="Huse S.M."/>
            <person name="Kim U.U."/>
            <person name="Lasek-Nesselquist E."/>
            <person name="Manning G."/>
            <person name="Nigam A."/>
            <person name="Nixon J.E."/>
            <person name="Palm D."/>
            <person name="Passamaneck N.E."/>
            <person name="Prabhu A."/>
            <person name="Reich C.I."/>
            <person name="Reiner D.S."/>
            <person name="Samuelson J."/>
            <person name="Svard S.G."/>
            <person name="Sogin M.L."/>
        </authorList>
    </citation>
    <scope>NUCLEOTIDE SEQUENCE [LARGE SCALE GENOMIC DNA]</scope>
    <source>
        <strain evidence="3 4">WB C6</strain>
    </source>
</reference>
<feature type="chain" id="PRO_5024938792" evidence="2">
    <location>
        <begin position="18"/>
        <end position="658"/>
    </location>
</feature>
<keyword evidence="4" id="KW-1185">Reference proteome</keyword>
<dbReference type="Proteomes" id="UP000001548">
    <property type="component" value="Unassembled WGS sequence"/>
</dbReference>
<dbReference type="SUPFAM" id="SSF57184">
    <property type="entry name" value="Growth factor receptor domain"/>
    <property type="match status" value="4"/>
</dbReference>
<keyword evidence="2" id="KW-0732">Signal</keyword>
<dbReference type="Pfam" id="PF03302">
    <property type="entry name" value="VSP"/>
    <property type="match status" value="3"/>
</dbReference>
<comment type="caution">
    <text evidence="3">The sequence shown here is derived from an EMBL/GenBank/DDBJ whole genome shotgun (WGS) entry which is preliminary data.</text>
</comment>